<dbReference type="Pfam" id="PF01370">
    <property type="entry name" value="Epimerase"/>
    <property type="match status" value="1"/>
</dbReference>
<accession>A0A3B0S2X1</accession>
<dbReference type="Pfam" id="PF08338">
    <property type="entry name" value="DUF1731"/>
    <property type="match status" value="1"/>
</dbReference>
<dbReference type="PANTHER" id="PTHR11092">
    <property type="entry name" value="SUGAR NUCLEOTIDE EPIMERASE RELATED"/>
    <property type="match status" value="1"/>
</dbReference>
<dbReference type="InterPro" id="IPR001509">
    <property type="entry name" value="Epimerase_deHydtase"/>
</dbReference>
<name>A0A3B0S2X1_9ZZZZ</name>
<evidence type="ECO:0000313" key="3">
    <source>
        <dbReference type="EMBL" id="VAW00595.1"/>
    </source>
</evidence>
<dbReference type="NCBIfam" id="TIGR01777">
    <property type="entry name" value="yfcH"/>
    <property type="match status" value="1"/>
</dbReference>
<dbReference type="PANTHER" id="PTHR11092:SF0">
    <property type="entry name" value="EPIMERASE FAMILY PROTEIN SDR39U1"/>
    <property type="match status" value="1"/>
</dbReference>
<sequence>MNVVVTGASGLIGTALCDNLRHRGDTVIRLKRSEDAPGESLWHPTEGMIDDAVIEAADAVVHLAGAGIGDKRWSAERRAAIRRSRVDSTRLIASSICRAKDPPLLVSGSAVGFYGDRGDETHSESSPPGGDHEFLVQVTTEWENATAMAQKCDAPVAHLRTGIVMADSGGALGKMLPPFRFGLGGKLGQGTQWFPWVSIRDEVRAILFIIDNRLTGPFNVVSPGIVRQMEFAKTLGKVLRRPAVIPLPRFAGRVLLGRDMADSLLFISQRIEPARLSEAGFVFHDEELETALRDILDR</sequence>
<dbReference type="InterPro" id="IPR036291">
    <property type="entry name" value="NAD(P)-bd_dom_sf"/>
</dbReference>
<reference evidence="3" key="1">
    <citation type="submission" date="2018-06" db="EMBL/GenBank/DDBJ databases">
        <authorList>
            <person name="Zhirakovskaya E."/>
        </authorList>
    </citation>
    <scope>NUCLEOTIDE SEQUENCE</scope>
</reference>
<dbReference type="GO" id="GO:0051301">
    <property type="term" value="P:cell division"/>
    <property type="evidence" value="ECO:0007669"/>
    <property type="project" value="UniProtKB-KW"/>
</dbReference>
<proteinExistence type="predicted"/>
<dbReference type="InterPro" id="IPR013549">
    <property type="entry name" value="DUF1731"/>
</dbReference>
<dbReference type="EMBL" id="UOEK01000190">
    <property type="protein sequence ID" value="VAW00595.1"/>
    <property type="molecule type" value="Genomic_DNA"/>
</dbReference>
<dbReference type="AlphaFoldDB" id="A0A3B0S2X1"/>
<gene>
    <name evidence="3" type="ORF">MNBD_ACTINO02-2812</name>
</gene>
<feature type="domain" description="DUF1731" evidence="2">
    <location>
        <begin position="247"/>
        <end position="295"/>
    </location>
</feature>
<keyword evidence="3" id="KW-0132">Cell division</keyword>
<keyword evidence="3" id="KW-0131">Cell cycle</keyword>
<dbReference type="SUPFAM" id="SSF51735">
    <property type="entry name" value="NAD(P)-binding Rossmann-fold domains"/>
    <property type="match status" value="1"/>
</dbReference>
<evidence type="ECO:0000259" key="1">
    <source>
        <dbReference type="Pfam" id="PF01370"/>
    </source>
</evidence>
<protein>
    <submittedName>
        <fullName evidence="3">Cell division inhibitor</fullName>
    </submittedName>
</protein>
<organism evidence="3">
    <name type="scientific">hydrothermal vent metagenome</name>
    <dbReference type="NCBI Taxonomy" id="652676"/>
    <lineage>
        <taxon>unclassified sequences</taxon>
        <taxon>metagenomes</taxon>
        <taxon>ecological metagenomes</taxon>
    </lineage>
</organism>
<dbReference type="InterPro" id="IPR010099">
    <property type="entry name" value="SDR39U1"/>
</dbReference>
<evidence type="ECO:0000259" key="2">
    <source>
        <dbReference type="Pfam" id="PF08338"/>
    </source>
</evidence>
<dbReference type="Gene3D" id="3.40.50.720">
    <property type="entry name" value="NAD(P)-binding Rossmann-like Domain"/>
    <property type="match status" value="1"/>
</dbReference>
<feature type="domain" description="NAD-dependent epimerase/dehydratase" evidence="1">
    <location>
        <begin position="3"/>
        <end position="213"/>
    </location>
</feature>